<gene>
    <name evidence="2" type="ORF">P8T11_21405</name>
</gene>
<evidence type="ECO:0000313" key="3">
    <source>
        <dbReference type="Proteomes" id="UP001214170"/>
    </source>
</evidence>
<dbReference type="EMBL" id="CP121261">
    <property type="protein sequence ID" value="WFP06862.1"/>
    <property type="molecule type" value="Genomic_DNA"/>
</dbReference>
<dbReference type="InterPro" id="IPR036928">
    <property type="entry name" value="AS_sf"/>
</dbReference>
<feature type="domain" description="Amidase" evidence="1">
    <location>
        <begin position="42"/>
        <end position="460"/>
    </location>
</feature>
<keyword evidence="3" id="KW-1185">Reference proteome</keyword>
<protein>
    <submittedName>
        <fullName evidence="2">Amidase</fullName>
    </submittedName>
</protein>
<dbReference type="PANTHER" id="PTHR11895:SF151">
    <property type="entry name" value="GLUTAMYL-TRNA(GLN) AMIDOTRANSFERASE SUBUNIT A"/>
    <property type="match status" value="1"/>
</dbReference>
<dbReference type="SUPFAM" id="SSF75304">
    <property type="entry name" value="Amidase signature (AS) enzymes"/>
    <property type="match status" value="1"/>
</dbReference>
<sequence>MNAPALLAGPLPSSSPERDPVFGQSIGALQAAMAAGQLSAVDLVRAYLARIAAYDQHGPVLNAVLALNPRAEDEAKASDAQRRQGATRGPLHGIPILLKDNIDAVGMPATAGSRALAQRRPAQDADVVRRLREAGAIVLGKTTLHELACGITNVSSLSGRTRNAYDAARVPGGSSGGSAVAVAASFAAAAIGSDTSGSIRIPAAFNQVLGLRPTAGRCSTAGVLPLSPTLDTVGPMARCADDLAVLWSVMAGPDRATPTTSRTSADWRIGTLDPLFGDDPDEREVSAHARAALAHWQAQGVRTHSVKLAVDDARLKAANVTGYEFRDALAACLHDAGLPVRSLADILDGAYPHPEVMTLLREREALRDADGSARQAVLARAAAIRTEVLAALASGPFDMLAYPSVRTGPVVLGEPQRGGNGLLAAVTGLPALSLPIGFTQSGIPVGLDLLGPPGSEPMLLQAARALARLSQHPLNPTSPPTPRG</sequence>
<evidence type="ECO:0000313" key="2">
    <source>
        <dbReference type="EMBL" id="WFP06862.1"/>
    </source>
</evidence>
<accession>A0ABY8GQ92</accession>
<dbReference type="InterPro" id="IPR000120">
    <property type="entry name" value="Amidase"/>
</dbReference>
<dbReference type="Gene3D" id="3.90.1300.10">
    <property type="entry name" value="Amidase signature (AS) domain"/>
    <property type="match status" value="1"/>
</dbReference>
<dbReference type="Proteomes" id="UP001214170">
    <property type="component" value="Chromosome"/>
</dbReference>
<dbReference type="Pfam" id="PF01425">
    <property type="entry name" value="Amidase"/>
    <property type="match status" value="1"/>
</dbReference>
<organism evidence="2 3">
    <name type="scientific">Achromobacter spanius</name>
    <dbReference type="NCBI Taxonomy" id="217203"/>
    <lineage>
        <taxon>Bacteria</taxon>
        <taxon>Pseudomonadati</taxon>
        <taxon>Pseudomonadota</taxon>
        <taxon>Betaproteobacteria</taxon>
        <taxon>Burkholderiales</taxon>
        <taxon>Alcaligenaceae</taxon>
        <taxon>Achromobacter</taxon>
    </lineage>
</organism>
<evidence type="ECO:0000259" key="1">
    <source>
        <dbReference type="Pfam" id="PF01425"/>
    </source>
</evidence>
<proteinExistence type="predicted"/>
<dbReference type="RefSeq" id="WP_268080130.1">
    <property type="nucleotide sequence ID" value="NZ_CP106885.1"/>
</dbReference>
<reference evidence="2 3" key="1">
    <citation type="submission" date="2023-03" db="EMBL/GenBank/DDBJ databases">
        <title>Achromobacter spanius LIG8.</title>
        <authorList>
            <person name="Shrestha S."/>
        </authorList>
    </citation>
    <scope>NUCLEOTIDE SEQUENCE [LARGE SCALE GENOMIC DNA]</scope>
    <source>
        <strain evidence="2 3">LIG8</strain>
    </source>
</reference>
<dbReference type="PANTHER" id="PTHR11895">
    <property type="entry name" value="TRANSAMIDASE"/>
    <property type="match status" value="1"/>
</dbReference>
<name>A0ABY8GQ92_9BURK</name>
<dbReference type="InterPro" id="IPR023631">
    <property type="entry name" value="Amidase_dom"/>
</dbReference>